<dbReference type="Pfam" id="PF16121">
    <property type="entry name" value="40S_S4_C"/>
    <property type="match status" value="1"/>
</dbReference>
<dbReference type="InterPro" id="IPR005824">
    <property type="entry name" value="KOW"/>
</dbReference>
<keyword evidence="4 8" id="KW-0689">Ribosomal protein</keyword>
<dbReference type="PANTHER" id="PTHR11581:SF0">
    <property type="entry name" value="SMALL RIBOSOMAL SUBUNIT PROTEIN ES4"/>
    <property type="match status" value="1"/>
</dbReference>
<dbReference type="GO" id="GO:0022627">
    <property type="term" value="C:cytosolic small ribosomal subunit"/>
    <property type="evidence" value="ECO:0007669"/>
    <property type="project" value="TreeGrafter"/>
</dbReference>
<dbReference type="InterPro" id="IPR013845">
    <property type="entry name" value="Ribosomal_eS4_central_region"/>
</dbReference>
<dbReference type="CDD" id="cd06087">
    <property type="entry name" value="KOW_RPS4"/>
    <property type="match status" value="1"/>
</dbReference>
<dbReference type="PROSITE" id="PS00528">
    <property type="entry name" value="RIBOSOMAL_S4E"/>
    <property type="match status" value="1"/>
</dbReference>
<evidence type="ECO:0000256" key="5">
    <source>
        <dbReference type="ARBA" id="ARBA00023274"/>
    </source>
</evidence>
<dbReference type="Gene3D" id="3.10.290.10">
    <property type="entry name" value="RNA-binding S4 domain"/>
    <property type="match status" value="1"/>
</dbReference>
<dbReference type="GO" id="GO:0002181">
    <property type="term" value="P:cytoplasmic translation"/>
    <property type="evidence" value="ECO:0007669"/>
    <property type="project" value="UniProtKB-ARBA"/>
</dbReference>
<evidence type="ECO:0000256" key="3">
    <source>
        <dbReference type="ARBA" id="ARBA00022884"/>
    </source>
</evidence>
<name>A0A166JPR1_9AGAM</name>
<evidence type="ECO:0000259" key="7">
    <source>
        <dbReference type="SMART" id="SM00363"/>
    </source>
</evidence>
<dbReference type="InterPro" id="IPR032277">
    <property type="entry name" value="Ribosomal_eS4_C"/>
</dbReference>
<dbReference type="GO" id="GO:0019843">
    <property type="term" value="F:rRNA binding"/>
    <property type="evidence" value="ECO:0007669"/>
    <property type="project" value="UniProtKB-KW"/>
</dbReference>
<dbReference type="FunFam" id="2.30.30.30:FF:000005">
    <property type="entry name" value="40S ribosomal protein S4"/>
    <property type="match status" value="1"/>
</dbReference>
<comment type="similarity">
    <text evidence="1">Belongs to the eukaryotic ribosomal protein eS4 family.</text>
</comment>
<feature type="domain" description="RNA-binding S4" evidence="7">
    <location>
        <begin position="107"/>
        <end position="171"/>
    </location>
</feature>
<evidence type="ECO:0000313" key="9">
    <source>
        <dbReference type="Proteomes" id="UP000076532"/>
    </source>
</evidence>
<dbReference type="InterPro" id="IPR002942">
    <property type="entry name" value="S4_RNA-bd"/>
</dbReference>
<organism evidence="8 9">
    <name type="scientific">Athelia psychrophila</name>
    <dbReference type="NCBI Taxonomy" id="1759441"/>
    <lineage>
        <taxon>Eukaryota</taxon>
        <taxon>Fungi</taxon>
        <taxon>Dikarya</taxon>
        <taxon>Basidiomycota</taxon>
        <taxon>Agaricomycotina</taxon>
        <taxon>Agaricomycetes</taxon>
        <taxon>Agaricomycetidae</taxon>
        <taxon>Atheliales</taxon>
        <taxon>Atheliaceae</taxon>
        <taxon>Athelia</taxon>
    </lineage>
</organism>
<keyword evidence="2 6" id="KW-0699">rRNA-binding</keyword>
<dbReference type="HAMAP" id="MF_00485">
    <property type="entry name" value="Ribosomal_eS4"/>
    <property type="match status" value="1"/>
</dbReference>
<dbReference type="FunFam" id="2.40.50.740:FF:000001">
    <property type="entry name" value="40S ribosomal protein S4"/>
    <property type="match status" value="1"/>
</dbReference>
<evidence type="ECO:0000256" key="1">
    <source>
        <dbReference type="ARBA" id="ARBA00007500"/>
    </source>
</evidence>
<dbReference type="Proteomes" id="UP000076532">
    <property type="component" value="Unassembled WGS sequence"/>
</dbReference>
<dbReference type="Pfam" id="PF08071">
    <property type="entry name" value="RS4NT"/>
    <property type="match status" value="1"/>
</dbReference>
<gene>
    <name evidence="8" type="ORF">FIBSPDRAFT_524229</name>
</gene>
<dbReference type="Gene3D" id="2.30.30.30">
    <property type="match status" value="1"/>
</dbReference>
<dbReference type="InterPro" id="IPR000876">
    <property type="entry name" value="Ribosomal_eS4"/>
</dbReference>
<dbReference type="InterPro" id="IPR018199">
    <property type="entry name" value="Ribosomal_eS4_N_CS"/>
</dbReference>
<dbReference type="InterPro" id="IPR014722">
    <property type="entry name" value="Rib_uL2_dom2"/>
</dbReference>
<dbReference type="InterPro" id="IPR013843">
    <property type="entry name" value="Ribosomal_eS4_N"/>
</dbReference>
<accession>A0A166JPR1</accession>
<dbReference type="InterPro" id="IPR036986">
    <property type="entry name" value="S4_RNA-bd_sf"/>
</dbReference>
<dbReference type="Gene3D" id="2.40.50.740">
    <property type="match status" value="1"/>
</dbReference>
<dbReference type="Pfam" id="PF00900">
    <property type="entry name" value="Ribosomal_S4e"/>
    <property type="match status" value="1"/>
</dbReference>
<dbReference type="Pfam" id="PF00467">
    <property type="entry name" value="KOW"/>
    <property type="match status" value="1"/>
</dbReference>
<dbReference type="InterPro" id="IPR041982">
    <property type="entry name" value="Ribosomal_eS4_KOW"/>
</dbReference>
<dbReference type="OrthoDB" id="1109245at2759"/>
<reference evidence="8 9" key="1">
    <citation type="journal article" date="2016" name="Mol. Biol. Evol.">
        <title>Comparative Genomics of Early-Diverging Mushroom-Forming Fungi Provides Insights into the Origins of Lignocellulose Decay Capabilities.</title>
        <authorList>
            <person name="Nagy L.G."/>
            <person name="Riley R."/>
            <person name="Tritt A."/>
            <person name="Adam C."/>
            <person name="Daum C."/>
            <person name="Floudas D."/>
            <person name="Sun H."/>
            <person name="Yadav J.S."/>
            <person name="Pangilinan J."/>
            <person name="Larsson K.H."/>
            <person name="Matsuura K."/>
            <person name="Barry K."/>
            <person name="Labutti K."/>
            <person name="Kuo R."/>
            <person name="Ohm R.A."/>
            <person name="Bhattacharya S.S."/>
            <person name="Shirouzu T."/>
            <person name="Yoshinaga Y."/>
            <person name="Martin F.M."/>
            <person name="Grigoriev I.V."/>
            <person name="Hibbett D.S."/>
        </authorList>
    </citation>
    <scope>NUCLEOTIDE SEQUENCE [LARGE SCALE GENOMIC DNA]</scope>
    <source>
        <strain evidence="8 9">CBS 109695</strain>
    </source>
</reference>
<dbReference type="InterPro" id="IPR038237">
    <property type="entry name" value="Ribosomal_eS4_central_sf"/>
</dbReference>
<sequence>MSVRYCFSSCERLVCARVRTDHLAVYGKPCVIRSVVCLPYCTRPKSRLPPNLVDPYTTPSDLKNIMGRGPKKHLKRLAAPSSWMLDKLSGTYAPRPSPGPHKLRECLPLTIFLRNRLKYALTGREVTAIVKQRLIKIDGKVRTDETYPTGFQDVITIEKSGEHFRLLYDVKGRFAIHRITPEEASYKLLKVRKVAVGSKGVPHIVTHDGRTIRYPDPAIKTNDTVKFDFEQNKIIDFVHFDTGNIVMITGGRNMGRAGVIVHREKHMGGFDMVHVKDSLDRTFATRIDNIFVIGEGPKAWVSLPKGKGTKLTIAEERDMHRKQRAAQA</sequence>
<keyword evidence="5" id="KW-0687">Ribonucleoprotein</keyword>
<keyword evidence="9" id="KW-1185">Reference proteome</keyword>
<evidence type="ECO:0000256" key="6">
    <source>
        <dbReference type="PROSITE-ProRule" id="PRU00182"/>
    </source>
</evidence>
<protein>
    <submittedName>
        <fullName evidence="8">40S ribosomal protein S4</fullName>
    </submittedName>
</protein>
<dbReference type="Pfam" id="PF01479">
    <property type="entry name" value="S4"/>
    <property type="match status" value="1"/>
</dbReference>
<proteinExistence type="inferred from homology"/>
<evidence type="ECO:0000256" key="4">
    <source>
        <dbReference type="ARBA" id="ARBA00022980"/>
    </source>
</evidence>
<dbReference type="AlphaFoldDB" id="A0A166JPR1"/>
<evidence type="ECO:0000256" key="2">
    <source>
        <dbReference type="ARBA" id="ARBA00022730"/>
    </source>
</evidence>
<keyword evidence="3 6" id="KW-0694">RNA-binding</keyword>
<dbReference type="SMART" id="SM00363">
    <property type="entry name" value="S4"/>
    <property type="match status" value="1"/>
</dbReference>
<dbReference type="EMBL" id="KV417550">
    <property type="protein sequence ID" value="KZP21084.1"/>
    <property type="molecule type" value="Genomic_DNA"/>
</dbReference>
<evidence type="ECO:0000313" key="8">
    <source>
        <dbReference type="EMBL" id="KZP21084.1"/>
    </source>
</evidence>
<dbReference type="STRING" id="436010.A0A166JPR1"/>
<dbReference type="CDD" id="cd00165">
    <property type="entry name" value="S4"/>
    <property type="match status" value="1"/>
</dbReference>
<dbReference type="GO" id="GO:0003735">
    <property type="term" value="F:structural constituent of ribosome"/>
    <property type="evidence" value="ECO:0007669"/>
    <property type="project" value="InterPro"/>
</dbReference>
<dbReference type="FunFam" id="3.10.290.10:FF:000002">
    <property type="entry name" value="40S ribosomal protein S4"/>
    <property type="match status" value="1"/>
</dbReference>
<dbReference type="PANTHER" id="PTHR11581">
    <property type="entry name" value="30S/40S RIBOSOMAL PROTEIN S4"/>
    <property type="match status" value="1"/>
</dbReference>
<dbReference type="PROSITE" id="PS50889">
    <property type="entry name" value="S4"/>
    <property type="match status" value="1"/>
</dbReference>